<accession>A0A9W2ZSI3</accession>
<dbReference type="GeneID" id="106066930"/>
<dbReference type="KEGG" id="bgt:106066930"/>
<proteinExistence type="predicted"/>
<protein>
    <submittedName>
        <fullName evidence="2 3">Uncharacterized protein LOC106066930</fullName>
    </submittedName>
</protein>
<dbReference type="RefSeq" id="XP_013081483.2">
    <property type="nucleotide sequence ID" value="XM_013226029.2"/>
</dbReference>
<evidence type="ECO:0000313" key="2">
    <source>
        <dbReference type="RefSeq" id="XP_013081483.2"/>
    </source>
</evidence>
<gene>
    <name evidence="2 3" type="primary">LOC106066930</name>
</gene>
<evidence type="ECO:0000313" key="3">
    <source>
        <dbReference type="RefSeq" id="XP_055877918.1"/>
    </source>
</evidence>
<dbReference type="SUPFAM" id="SSF50494">
    <property type="entry name" value="Trypsin-like serine proteases"/>
    <property type="match status" value="1"/>
</dbReference>
<dbReference type="InterPro" id="IPR009003">
    <property type="entry name" value="Peptidase_S1_PA"/>
</dbReference>
<name>A0A9W2ZSI3_BIOGL</name>
<keyword evidence="1" id="KW-1185">Reference proteome</keyword>
<dbReference type="AlphaFoldDB" id="A0A9W2ZSI3"/>
<reference evidence="2 3" key="1">
    <citation type="submission" date="2025-04" db="UniProtKB">
        <authorList>
            <consortium name="RefSeq"/>
        </authorList>
    </citation>
    <scope>IDENTIFICATION</scope>
</reference>
<dbReference type="Proteomes" id="UP001165740">
    <property type="component" value="Chromosome 2"/>
</dbReference>
<evidence type="ECO:0000313" key="1">
    <source>
        <dbReference type="Proteomes" id="UP001165740"/>
    </source>
</evidence>
<organism evidence="1 3">
    <name type="scientific">Biomphalaria glabrata</name>
    <name type="common">Bloodfluke planorb</name>
    <name type="synonym">Freshwater snail</name>
    <dbReference type="NCBI Taxonomy" id="6526"/>
    <lineage>
        <taxon>Eukaryota</taxon>
        <taxon>Metazoa</taxon>
        <taxon>Spiralia</taxon>
        <taxon>Lophotrochozoa</taxon>
        <taxon>Mollusca</taxon>
        <taxon>Gastropoda</taxon>
        <taxon>Heterobranchia</taxon>
        <taxon>Euthyneura</taxon>
        <taxon>Panpulmonata</taxon>
        <taxon>Hygrophila</taxon>
        <taxon>Lymnaeoidea</taxon>
        <taxon>Planorbidae</taxon>
        <taxon>Biomphalaria</taxon>
    </lineage>
</organism>
<sequence length="547" mass="63298">MHIKNNKTMVKYVDHNNTYEALPTTSNSDSPLSSISDSASFLSITRDMTYHQLGSYEDFIPEDGEEFDLHKHWSDCVKCPGHTQSKPNERLKTNQLLDLFHFIKRRADLSIRVEVRKIRPDRFDVTLVSKRIFSRAYKKGSINFRLGTGAMRQVLKFMTRNSLKHFGEHRKHRTHCRCLICQRSETSRNVCWEFSVVKADHVVYDDIVARHTTLTPFNDSDSSSEVIIDQSGIYEDFMPEDGEEFDLHKHWSDCVKCPGHTQFIPTERFEKNHLPEHYRNQDLFDFIKSQADLTVRVEVRKISPDRPDVTPVSKRIFPRADKKGGTNFRLGTGTMRQVFKFLNGNSHKNLGKHSEHHTRCWCTACQRSETPSNVWWEFNVETAAHVVYDDAEARHATLTLFYDSDSSSRVTIDKVSVIHSDVERDFSVLECVTCDVQLGEKLERVWKSFDRLWVKVYNQYKESSEAERLTFIVSHPHGSTKQISIGRWTEQKLVGQCYNRFVYTTCTCPGSSGAPVHVVGSNWWWRDQHVHSGTGPSGNYSGLGRYL</sequence>
<dbReference type="RefSeq" id="XP_055877918.1">
    <property type="nucleotide sequence ID" value="XM_056021943.1"/>
</dbReference>
<dbReference type="Pfam" id="PF13365">
    <property type="entry name" value="Trypsin_2"/>
    <property type="match status" value="1"/>
</dbReference>
<dbReference type="OrthoDB" id="10038545at2759"/>